<gene>
    <name evidence="1" type="ORF">CSUI_006544</name>
</gene>
<dbReference type="Proteomes" id="UP000221165">
    <property type="component" value="Unassembled WGS sequence"/>
</dbReference>
<accession>A0A2C6KTK8</accession>
<proteinExistence type="predicted"/>
<dbReference type="VEuPathDB" id="ToxoDB:CSUI_006544"/>
<comment type="caution">
    <text evidence="1">The sequence shown here is derived from an EMBL/GenBank/DDBJ whole genome shotgun (WGS) entry which is preliminary data.</text>
</comment>
<organism evidence="1 2">
    <name type="scientific">Cystoisospora suis</name>
    <dbReference type="NCBI Taxonomy" id="483139"/>
    <lineage>
        <taxon>Eukaryota</taxon>
        <taxon>Sar</taxon>
        <taxon>Alveolata</taxon>
        <taxon>Apicomplexa</taxon>
        <taxon>Conoidasida</taxon>
        <taxon>Coccidia</taxon>
        <taxon>Eucoccidiorida</taxon>
        <taxon>Eimeriorina</taxon>
        <taxon>Sarcocystidae</taxon>
        <taxon>Cystoisospora</taxon>
    </lineage>
</organism>
<sequence length="117" mass="13486">MRLRARELEPVSSRVRALYVFATCWYWPLHVRPGLSTRERNRMVHRTRSPARGDGGWSPLCLKVCCVLSLNIRLQSQREPRRNVSRASELIYPMCGRHVQVQSASFSPGHYGVTTAY</sequence>
<keyword evidence="2" id="KW-1185">Reference proteome</keyword>
<dbReference type="EMBL" id="MIGC01003316">
    <property type="protein sequence ID" value="PHJ19625.1"/>
    <property type="molecule type" value="Genomic_DNA"/>
</dbReference>
<dbReference type="GeneID" id="94429911"/>
<dbReference type="AlphaFoldDB" id="A0A2C6KTK8"/>
<protein>
    <submittedName>
        <fullName evidence="1">Uncharacterized protein</fullName>
    </submittedName>
</protein>
<name>A0A2C6KTK8_9APIC</name>
<reference evidence="1 2" key="1">
    <citation type="journal article" date="2017" name="Int. J. Parasitol.">
        <title>The genome of the protozoan parasite Cystoisospora suis and a reverse vaccinology approach to identify vaccine candidates.</title>
        <authorList>
            <person name="Palmieri N."/>
            <person name="Shrestha A."/>
            <person name="Ruttkowski B."/>
            <person name="Beck T."/>
            <person name="Vogl C."/>
            <person name="Tomley F."/>
            <person name="Blake D.P."/>
            <person name="Joachim A."/>
        </authorList>
    </citation>
    <scope>NUCLEOTIDE SEQUENCE [LARGE SCALE GENOMIC DNA]</scope>
    <source>
        <strain evidence="1 2">Wien I</strain>
    </source>
</reference>
<dbReference type="RefSeq" id="XP_067921323.1">
    <property type="nucleotide sequence ID" value="XM_068066700.1"/>
</dbReference>
<evidence type="ECO:0000313" key="1">
    <source>
        <dbReference type="EMBL" id="PHJ19625.1"/>
    </source>
</evidence>
<evidence type="ECO:0000313" key="2">
    <source>
        <dbReference type="Proteomes" id="UP000221165"/>
    </source>
</evidence>